<evidence type="ECO:0000313" key="1">
    <source>
        <dbReference type="EMBL" id="KAJ7200113.1"/>
    </source>
</evidence>
<keyword evidence="2" id="KW-1185">Reference proteome</keyword>
<accession>A0AAD6V0Z0</accession>
<evidence type="ECO:0000313" key="2">
    <source>
        <dbReference type="Proteomes" id="UP001219525"/>
    </source>
</evidence>
<organism evidence="1 2">
    <name type="scientific">Mycena pura</name>
    <dbReference type="NCBI Taxonomy" id="153505"/>
    <lineage>
        <taxon>Eukaryota</taxon>
        <taxon>Fungi</taxon>
        <taxon>Dikarya</taxon>
        <taxon>Basidiomycota</taxon>
        <taxon>Agaricomycotina</taxon>
        <taxon>Agaricomycetes</taxon>
        <taxon>Agaricomycetidae</taxon>
        <taxon>Agaricales</taxon>
        <taxon>Marasmiineae</taxon>
        <taxon>Mycenaceae</taxon>
        <taxon>Mycena</taxon>
    </lineage>
</organism>
<dbReference type="AlphaFoldDB" id="A0AAD6V0Z0"/>
<gene>
    <name evidence="1" type="ORF">GGX14DRAFT_572229</name>
</gene>
<reference evidence="1" key="1">
    <citation type="submission" date="2023-03" db="EMBL/GenBank/DDBJ databases">
        <title>Massive genome expansion in bonnet fungi (Mycena s.s.) driven by repeated elements and novel gene families across ecological guilds.</title>
        <authorList>
            <consortium name="Lawrence Berkeley National Laboratory"/>
            <person name="Harder C.B."/>
            <person name="Miyauchi S."/>
            <person name="Viragh M."/>
            <person name="Kuo A."/>
            <person name="Thoen E."/>
            <person name="Andreopoulos B."/>
            <person name="Lu D."/>
            <person name="Skrede I."/>
            <person name="Drula E."/>
            <person name="Henrissat B."/>
            <person name="Morin E."/>
            <person name="Kohler A."/>
            <person name="Barry K."/>
            <person name="LaButti K."/>
            <person name="Morin E."/>
            <person name="Salamov A."/>
            <person name="Lipzen A."/>
            <person name="Mereny Z."/>
            <person name="Hegedus B."/>
            <person name="Baldrian P."/>
            <person name="Stursova M."/>
            <person name="Weitz H."/>
            <person name="Taylor A."/>
            <person name="Grigoriev I.V."/>
            <person name="Nagy L.G."/>
            <person name="Martin F."/>
            <person name="Kauserud H."/>
        </authorList>
    </citation>
    <scope>NUCLEOTIDE SEQUENCE</scope>
    <source>
        <strain evidence="1">9144</strain>
    </source>
</reference>
<dbReference type="EMBL" id="JARJCW010000064">
    <property type="protein sequence ID" value="KAJ7200113.1"/>
    <property type="molecule type" value="Genomic_DNA"/>
</dbReference>
<protein>
    <submittedName>
        <fullName evidence="1">Uncharacterized protein</fullName>
    </submittedName>
</protein>
<sequence>MPHLFQKITECILDMSLAPPQWRTRHHLFSTITLYLTRFEHNLQDLNLYLAQLIDTDACTFTPFVQRFELYCKHLPRGWEEPFSAFIRVLTKYTSLVAIKIGRWRSSDFYSELRPHPLLDMLAYSAQSLLPVARPRLFNLRTALS</sequence>
<dbReference type="Proteomes" id="UP001219525">
    <property type="component" value="Unassembled WGS sequence"/>
</dbReference>
<name>A0AAD6V0Z0_9AGAR</name>
<proteinExistence type="predicted"/>
<comment type="caution">
    <text evidence="1">The sequence shown here is derived from an EMBL/GenBank/DDBJ whole genome shotgun (WGS) entry which is preliminary data.</text>
</comment>